<sequence>MTCRETPPPSQARQQPAVEEGWSALALARLTRPQVSALLGREGYRLTFRLAACRRRWGWLPAQYHYTDAAGTEVIWLAGPDPELREADPQAPAHRSRFWVYASRRAPERAEQIRARLRQVWGLDWYPLPEPPAPPLRPTS</sequence>
<name>A0A455T6D2_9CHLR</name>
<evidence type="ECO:0000313" key="1">
    <source>
        <dbReference type="EMBL" id="BBH95162.1"/>
    </source>
</evidence>
<gene>
    <name evidence="1" type="ORF">KTA_33610</name>
</gene>
<organism evidence="1">
    <name type="scientific">Thermogemmatispora argillosa</name>
    <dbReference type="NCBI Taxonomy" id="2045280"/>
    <lineage>
        <taxon>Bacteria</taxon>
        <taxon>Bacillati</taxon>
        <taxon>Chloroflexota</taxon>
        <taxon>Ktedonobacteria</taxon>
        <taxon>Thermogemmatisporales</taxon>
        <taxon>Thermogemmatisporaceae</taxon>
        <taxon>Thermogemmatispora</taxon>
    </lineage>
</organism>
<accession>A0A455T6D2</accession>
<dbReference type="EMBL" id="AP019377">
    <property type="protein sequence ID" value="BBH95162.1"/>
    <property type="molecule type" value="Genomic_DNA"/>
</dbReference>
<reference evidence="1" key="1">
    <citation type="submission" date="2018-12" db="EMBL/GenBank/DDBJ databases">
        <title>Novel natural products biosynthetic potential of the class Ktedonobacteria.</title>
        <authorList>
            <person name="Zheng Y."/>
            <person name="Saitou A."/>
            <person name="Wang C.M."/>
            <person name="Toyoda A."/>
            <person name="Minakuchi Y."/>
            <person name="Sekiguchi Y."/>
            <person name="Ueda K."/>
            <person name="Takano H."/>
            <person name="Sakai Y."/>
            <person name="Yokota A."/>
            <person name="Yabe S."/>
        </authorList>
    </citation>
    <scope>NUCLEOTIDE SEQUENCE</scope>
    <source>
        <strain evidence="1">A3-2</strain>
    </source>
</reference>
<dbReference type="AlphaFoldDB" id="A0A455T6D2"/>
<proteinExistence type="predicted"/>
<protein>
    <submittedName>
        <fullName evidence="1">Uncharacterized protein</fullName>
    </submittedName>
</protein>